<gene>
    <name evidence="1" type="ORF">BJ138DRAFT_1131328</name>
</gene>
<protein>
    <submittedName>
        <fullName evidence="1">Cytochrome P450</fullName>
    </submittedName>
</protein>
<keyword evidence="2" id="KW-1185">Reference proteome</keyword>
<evidence type="ECO:0000313" key="1">
    <source>
        <dbReference type="EMBL" id="KAH7903521.1"/>
    </source>
</evidence>
<comment type="caution">
    <text evidence="1">The sequence shown here is derived from an EMBL/GenBank/DDBJ whole genome shotgun (WGS) entry which is preliminary data.</text>
</comment>
<reference evidence="1" key="1">
    <citation type="journal article" date="2021" name="New Phytol.">
        <title>Evolutionary innovations through gain and loss of genes in the ectomycorrhizal Boletales.</title>
        <authorList>
            <person name="Wu G."/>
            <person name="Miyauchi S."/>
            <person name="Morin E."/>
            <person name="Kuo A."/>
            <person name="Drula E."/>
            <person name="Varga T."/>
            <person name="Kohler A."/>
            <person name="Feng B."/>
            <person name="Cao Y."/>
            <person name="Lipzen A."/>
            <person name="Daum C."/>
            <person name="Hundley H."/>
            <person name="Pangilinan J."/>
            <person name="Johnson J."/>
            <person name="Barry K."/>
            <person name="LaButti K."/>
            <person name="Ng V."/>
            <person name="Ahrendt S."/>
            <person name="Min B."/>
            <person name="Choi I.G."/>
            <person name="Park H."/>
            <person name="Plett J.M."/>
            <person name="Magnuson J."/>
            <person name="Spatafora J.W."/>
            <person name="Nagy L.G."/>
            <person name="Henrissat B."/>
            <person name="Grigoriev I.V."/>
            <person name="Yang Z.L."/>
            <person name="Xu J."/>
            <person name="Martin F.M."/>
        </authorList>
    </citation>
    <scope>NUCLEOTIDE SEQUENCE</scope>
    <source>
        <strain evidence="1">ATCC 28755</strain>
    </source>
</reference>
<dbReference type="EMBL" id="MU268916">
    <property type="protein sequence ID" value="KAH7903521.1"/>
    <property type="molecule type" value="Genomic_DNA"/>
</dbReference>
<evidence type="ECO:0000313" key="2">
    <source>
        <dbReference type="Proteomes" id="UP000790377"/>
    </source>
</evidence>
<proteinExistence type="predicted"/>
<dbReference type="Proteomes" id="UP000790377">
    <property type="component" value="Unassembled WGS sequence"/>
</dbReference>
<organism evidence="1 2">
    <name type="scientific">Hygrophoropsis aurantiaca</name>
    <dbReference type="NCBI Taxonomy" id="72124"/>
    <lineage>
        <taxon>Eukaryota</taxon>
        <taxon>Fungi</taxon>
        <taxon>Dikarya</taxon>
        <taxon>Basidiomycota</taxon>
        <taxon>Agaricomycotina</taxon>
        <taxon>Agaricomycetes</taxon>
        <taxon>Agaricomycetidae</taxon>
        <taxon>Boletales</taxon>
        <taxon>Coniophorineae</taxon>
        <taxon>Hygrophoropsidaceae</taxon>
        <taxon>Hygrophoropsis</taxon>
    </lineage>
</organism>
<sequence>MLQVGYVLVIITIVVVATSIVYPDRLVGTKGRPDLPGPPGIPLLGNLLQLLPHRKQMLLHLSVLEKKYGELFSFTMPGWGRTIVINRPEWLEHVRQQDGVGYGKGDFTLAIFREFPGAESAFGSEGSKWKTARKIMRPVFSSRAVDLHTYHAMNKIIPIAKEMLMSAANSHLIFDFNNFCGRLTLAIFCEMALNVETGILTSDPSCLTTPHGLMDAVTTLNRISSGRMYNPFWRITDMIDGTRKTFNDAHKRIYGLIEQLIQNRRKDLSNSDSEGDFLSTLLCDSGVAASVLTRDTLVTLLFAGRDTTQNAIVWSLFELSRATEWIDKMRVEASAYQGIIPYDKMADYPIHLAVFHETLRLWPGVPKNARLALRDDILPGIPDCGGKTIPISKGDYVLWSDYAMMRNPKVWGTDSEIFNPGRHLDADGLFVKPSSPKFHAFGGGPRLCPGAKIAAYEFVATWAGLLPLFDFIPLEVKDRLPTDALTMEMEGSFMIRVLPRE</sequence>
<accession>A0ACB7ZR21</accession>
<name>A0ACB7ZR21_9AGAM</name>